<organism evidence="2 3">
    <name type="scientific">Mesorhizobium caraganae</name>
    <dbReference type="NCBI Taxonomy" id="483206"/>
    <lineage>
        <taxon>Bacteria</taxon>
        <taxon>Pseudomonadati</taxon>
        <taxon>Pseudomonadota</taxon>
        <taxon>Alphaproteobacteria</taxon>
        <taxon>Hyphomicrobiales</taxon>
        <taxon>Phyllobacteriaceae</taxon>
        <taxon>Mesorhizobium</taxon>
    </lineage>
</organism>
<dbReference type="EMBL" id="JAMYQB010000006">
    <property type="protein sequence ID" value="MER9404506.1"/>
    <property type="molecule type" value="Genomic_DNA"/>
</dbReference>
<protein>
    <submittedName>
        <fullName evidence="2">DUF983 domain-containing protein</fullName>
    </submittedName>
</protein>
<feature type="transmembrane region" description="Helical" evidence="1">
    <location>
        <begin position="71"/>
        <end position="91"/>
    </location>
</feature>
<feature type="transmembrane region" description="Helical" evidence="1">
    <location>
        <begin position="103"/>
        <end position="121"/>
    </location>
</feature>
<dbReference type="InterPro" id="IPR009325">
    <property type="entry name" value="DUF983"/>
</dbReference>
<keyword evidence="3" id="KW-1185">Reference proteome</keyword>
<dbReference type="Pfam" id="PF06170">
    <property type="entry name" value="DUF983"/>
    <property type="match status" value="1"/>
</dbReference>
<keyword evidence="1" id="KW-1133">Transmembrane helix</keyword>
<keyword evidence="1" id="KW-0812">Transmembrane</keyword>
<evidence type="ECO:0000313" key="2">
    <source>
        <dbReference type="EMBL" id="MER9404506.1"/>
    </source>
</evidence>
<keyword evidence="1" id="KW-0472">Membrane</keyword>
<sequence length="150" mass="16180">MASELGIQEQVFGGEHHSGRVARPLWTAMKRGALGRCPHCGEGKLFAGFTKSVDKCSVCGEELHHHRADDLPAYLVIVIVGHIVLGSFMALEATSTLSMWQHIAIWVPLTIALSVALLQPVKGAVIGLQWALYMHGFGGEKDATEPRPGT</sequence>
<accession>A0ABV1YXP3</accession>
<reference evidence="2 3" key="1">
    <citation type="journal article" date="2024" name="Proc. Natl. Acad. Sci. U.S.A.">
        <title>The evolutionary genomics of adaptation to stress in wild rhizobium bacteria.</title>
        <authorList>
            <person name="Kehlet-Delgado H."/>
            <person name="Montoya A.P."/>
            <person name="Jensen K.T."/>
            <person name="Wendlandt C.E."/>
            <person name="Dexheimer C."/>
            <person name="Roberts M."/>
            <person name="Torres Martinez L."/>
            <person name="Friesen M.L."/>
            <person name="Griffitts J.S."/>
            <person name="Porter S.S."/>
        </authorList>
    </citation>
    <scope>NUCLEOTIDE SEQUENCE [LARGE SCALE GENOMIC DNA]</scope>
    <source>
        <strain evidence="2 3">M0641</strain>
    </source>
</reference>
<proteinExistence type="predicted"/>
<evidence type="ECO:0000313" key="3">
    <source>
        <dbReference type="Proteomes" id="UP001433071"/>
    </source>
</evidence>
<dbReference type="Proteomes" id="UP001433071">
    <property type="component" value="Unassembled WGS sequence"/>
</dbReference>
<comment type="caution">
    <text evidence="2">The sequence shown here is derived from an EMBL/GenBank/DDBJ whole genome shotgun (WGS) entry which is preliminary data.</text>
</comment>
<gene>
    <name evidence="2" type="ORF">NKI36_10640</name>
</gene>
<dbReference type="NCBIfam" id="NF004633">
    <property type="entry name" value="PRK05978.1"/>
    <property type="match status" value="1"/>
</dbReference>
<name>A0ABV1YXP3_9HYPH</name>
<dbReference type="RefSeq" id="WP_352557581.1">
    <property type="nucleotide sequence ID" value="NZ_JAMYQB010000006.1"/>
</dbReference>
<evidence type="ECO:0000256" key="1">
    <source>
        <dbReference type="SAM" id="Phobius"/>
    </source>
</evidence>